<comment type="caution">
    <text evidence="1">The sequence shown here is derived from an EMBL/GenBank/DDBJ whole genome shotgun (WGS) entry which is preliminary data.</text>
</comment>
<reference evidence="1 2" key="1">
    <citation type="submission" date="2017-09" db="EMBL/GenBank/DDBJ databases">
        <title>Depth-based differentiation of microbial function through sediment-hosted aquifers and enrichment of novel symbionts in the deep terrestrial subsurface.</title>
        <authorList>
            <person name="Probst A.J."/>
            <person name="Ladd B."/>
            <person name="Jarett J.K."/>
            <person name="Geller-Mcgrath D.E."/>
            <person name="Sieber C.M."/>
            <person name="Emerson J.B."/>
            <person name="Anantharaman K."/>
            <person name="Thomas B.C."/>
            <person name="Malmstrom R."/>
            <person name="Stieglmeier M."/>
            <person name="Klingl A."/>
            <person name="Woyke T."/>
            <person name="Ryan C.M."/>
            <person name="Banfield J.F."/>
        </authorList>
    </citation>
    <scope>NUCLEOTIDE SEQUENCE [LARGE SCALE GENOMIC DNA]</scope>
    <source>
        <strain evidence="1">CG_4_10_14_3_um_filter_34_13</strain>
    </source>
</reference>
<protein>
    <submittedName>
        <fullName evidence="1">Molybdopterin dehydrogenase</fullName>
    </submittedName>
</protein>
<gene>
    <name evidence="1" type="ORF">COZ07_01670</name>
</gene>
<feature type="non-terminal residue" evidence="1">
    <location>
        <position position="1"/>
    </location>
</feature>
<dbReference type="EMBL" id="PFKO01000060">
    <property type="protein sequence ID" value="PIY33572.1"/>
    <property type="molecule type" value="Genomic_DNA"/>
</dbReference>
<evidence type="ECO:0000313" key="2">
    <source>
        <dbReference type="Proteomes" id="UP000230646"/>
    </source>
</evidence>
<accession>A0A2M7PTB3</accession>
<proteinExistence type="predicted"/>
<evidence type="ECO:0000313" key="1">
    <source>
        <dbReference type="EMBL" id="PIY33572.1"/>
    </source>
</evidence>
<dbReference type="AlphaFoldDB" id="A0A2M7PTB3"/>
<sequence length="37" mass="4202">MISITGVRWSTPYKKPTIAILLKRSLEKVIKESKTNA</sequence>
<organism evidence="1 2">
    <name type="scientific">Candidatus Infernicultor aquiphilus</name>
    <dbReference type="NCBI Taxonomy" id="1805029"/>
    <lineage>
        <taxon>Bacteria</taxon>
        <taxon>Pseudomonadati</taxon>
        <taxon>Atribacterota</taxon>
        <taxon>Candidatus Phoenicimicrobiia</taxon>
        <taxon>Candidatus Pheonicimicrobiales</taxon>
        <taxon>Candidatus Phoenicimicrobiaceae</taxon>
        <taxon>Candidatus Infernicultor</taxon>
    </lineage>
</organism>
<dbReference type="Proteomes" id="UP000230646">
    <property type="component" value="Unassembled WGS sequence"/>
</dbReference>
<name>A0A2M7PTB3_9BACT</name>